<organism evidence="1 2">
    <name type="scientific">Trypanosoma rangeli SC58</name>
    <dbReference type="NCBI Taxonomy" id="429131"/>
    <lineage>
        <taxon>Eukaryota</taxon>
        <taxon>Discoba</taxon>
        <taxon>Euglenozoa</taxon>
        <taxon>Kinetoplastea</taxon>
        <taxon>Metakinetoplastina</taxon>
        <taxon>Trypanosomatida</taxon>
        <taxon>Trypanosomatidae</taxon>
        <taxon>Trypanosoma</taxon>
        <taxon>Herpetosoma</taxon>
    </lineage>
</organism>
<evidence type="ECO:0000313" key="1">
    <source>
        <dbReference type="EMBL" id="ESL07323.1"/>
    </source>
</evidence>
<keyword evidence="2" id="KW-1185">Reference proteome</keyword>
<proteinExistence type="predicted"/>
<protein>
    <submittedName>
        <fullName evidence="1">Uncharacterized protein</fullName>
    </submittedName>
</protein>
<name>A0A061IVZ4_TRYRA</name>
<gene>
    <name evidence="1" type="ORF">TRSC58_04989</name>
</gene>
<dbReference type="VEuPathDB" id="TriTrypDB:TRSC58_04989"/>
<dbReference type="AlphaFoldDB" id="A0A061IVZ4"/>
<comment type="caution">
    <text evidence="1">The sequence shown here is derived from an EMBL/GenBank/DDBJ whole genome shotgun (WGS) entry which is preliminary data.</text>
</comment>
<dbReference type="EMBL" id="AUPL01004989">
    <property type="protein sequence ID" value="ESL07323.1"/>
    <property type="molecule type" value="Genomic_DNA"/>
</dbReference>
<reference evidence="1 2" key="1">
    <citation type="submission" date="2013-07" db="EMBL/GenBank/DDBJ databases">
        <authorList>
            <person name="Stoco P.H."/>
            <person name="Wagner G."/>
            <person name="Gerber A."/>
            <person name="Zaha A."/>
            <person name="Thompson C."/>
            <person name="Bartholomeu D.C."/>
            <person name="Luckemeyer D.D."/>
            <person name="Bahia D."/>
            <person name="Loreto E."/>
            <person name="Prestes E.B."/>
            <person name="Lima F.M."/>
            <person name="Rodrigues-Luiz G."/>
            <person name="Vallejo G.A."/>
            <person name="Filho J.F."/>
            <person name="Monteiro K.M."/>
            <person name="Tyler K.M."/>
            <person name="de Almeida L.G."/>
            <person name="Ortiz M.F."/>
            <person name="Siervo M.A."/>
            <person name="de Moraes M.H."/>
            <person name="Cunha O.L."/>
            <person name="Mendonca-Neto R."/>
            <person name="Silva R."/>
            <person name="Teixeira S.M."/>
            <person name="Murta S.M."/>
            <person name="Sincero T.C."/>
            <person name="Mendes T.A."/>
            <person name="Urmenyi T.P."/>
            <person name="Silva V.G."/>
            <person name="da Rocha W.D."/>
            <person name="Andersson B."/>
            <person name="Romanha A.J."/>
            <person name="Steindel M."/>
            <person name="de Vasconcelos A.T."/>
            <person name="Grisard E.C."/>
        </authorList>
    </citation>
    <scope>NUCLEOTIDE SEQUENCE [LARGE SCALE GENOMIC DNA]</scope>
    <source>
        <strain evidence="1 2">SC58</strain>
    </source>
</reference>
<dbReference type="OrthoDB" id="243227at2759"/>
<evidence type="ECO:0000313" key="2">
    <source>
        <dbReference type="Proteomes" id="UP000031737"/>
    </source>
</evidence>
<sequence length="356" mass="39746">MRASRVYWGRLRRRAHGSGNFLLLQLPGERAATPTTFSLSDAEKATSALARRLLERHRQRHAAHLHEEVTASCGNIAAVVASHQPQEEMEEGPLTKALARHRRRHTVDALAGYGRTAVLANLAHSMDARVAETRDLVEATDREWETLTARNKMSVACREAVNRPVVRAWVRYSRTNSSASFPAKFTERFTPFDAVMQRYCTVVPHRGARVATADAALGWRVNMPASLTQRGALRCVLARKEQLSRQNEWRQVRGRQLPLGADGGGVGTIMQSEKGRQLDRASAGRAFGDRPFASPVFRRYCLQFGSSTLRQVTFLTDPALYFVLCNWRLTGAESLLEVRQKAEALSHQCAHPVPLS</sequence>
<dbReference type="Proteomes" id="UP000031737">
    <property type="component" value="Unassembled WGS sequence"/>
</dbReference>
<accession>A0A061IVZ4</accession>